<proteinExistence type="predicted"/>
<accession>A0A6H1PAS1</accession>
<gene>
    <name evidence="1" type="ORF">HFZ78_30270</name>
</gene>
<organism evidence="1 2">
    <name type="scientific">Priestia megaterium</name>
    <name type="common">Bacillus megaterium</name>
    <dbReference type="NCBI Taxonomy" id="1404"/>
    <lineage>
        <taxon>Bacteria</taxon>
        <taxon>Bacillati</taxon>
        <taxon>Bacillota</taxon>
        <taxon>Bacilli</taxon>
        <taxon>Bacillales</taxon>
        <taxon>Bacillaceae</taxon>
        <taxon>Priestia</taxon>
    </lineage>
</organism>
<evidence type="ECO:0000313" key="2">
    <source>
        <dbReference type="Proteomes" id="UP000501868"/>
    </source>
</evidence>
<reference evidence="1 2" key="1">
    <citation type="submission" date="2020-04" db="EMBL/GenBank/DDBJ databases">
        <title>Genome-Wide Identification of 5-Methylcytosine Sites in Bacterial Genomes By High-Throughput Sequencing of MspJI Restriction Fragments.</title>
        <authorList>
            <person name="Wu V."/>
        </authorList>
    </citation>
    <scope>NUCLEOTIDE SEQUENCE [LARGE SCALE GENOMIC DNA]</scope>
    <source>
        <strain evidence="1 2">S2</strain>
    </source>
</reference>
<dbReference type="EMBL" id="CP051128">
    <property type="protein sequence ID" value="QIZ10477.1"/>
    <property type="molecule type" value="Genomic_DNA"/>
</dbReference>
<dbReference type="AlphaFoldDB" id="A0A6H1PAS1"/>
<reference evidence="1 2" key="2">
    <citation type="submission" date="2020-04" db="EMBL/GenBank/DDBJ databases">
        <authorList>
            <person name="Fomenkov A."/>
            <person name="Anton B.P."/>
            <person name="Roberts R.J."/>
        </authorList>
    </citation>
    <scope>NUCLEOTIDE SEQUENCE [LARGE SCALE GENOMIC DNA]</scope>
    <source>
        <strain evidence="1 2">S2</strain>
    </source>
</reference>
<sequence length="117" mass="13560">MIEMLKNFQLAIKQQRHVLPLLEHIDLRVNLVCEQKAIQIIIKNGEIFILHDSEVTRTISEIRGDLNAIKELLEGKERLRVLERNGQLSISAPIRTTLLLESIFYLTKAQENFSKII</sequence>
<evidence type="ECO:0000313" key="1">
    <source>
        <dbReference type="EMBL" id="QIZ10477.1"/>
    </source>
</evidence>
<name>A0A6H1PAS1_PRIMG</name>
<protein>
    <submittedName>
        <fullName evidence="1">Uncharacterized protein</fullName>
    </submittedName>
</protein>
<dbReference type="Proteomes" id="UP000501868">
    <property type="component" value="Chromosome"/>
</dbReference>